<evidence type="ECO:0000313" key="2">
    <source>
        <dbReference type="Proteomes" id="UP001472677"/>
    </source>
</evidence>
<protein>
    <submittedName>
        <fullName evidence="1">Uncharacterized protein</fullName>
    </submittedName>
</protein>
<dbReference type="InterPro" id="IPR032675">
    <property type="entry name" value="LRR_dom_sf"/>
</dbReference>
<dbReference type="Gene3D" id="3.80.10.10">
    <property type="entry name" value="Ribonuclease Inhibitor"/>
    <property type="match status" value="1"/>
</dbReference>
<dbReference type="SUPFAM" id="SSF52047">
    <property type="entry name" value="RNI-like"/>
    <property type="match status" value="1"/>
</dbReference>
<sequence>MALKKLCIKGCPISDIAIEALGSGCPSLMKIKLRKCRGVSCEAGEWLREQRGSLVINMDASEADGLEASVRNGGIHEVGLAYPQVVGQVTGGGGDASTSSNGRLALLRSRFGGFASRNVVACTFRRWYNGDDSFQ</sequence>
<gene>
    <name evidence="1" type="ORF">V6N12_038206</name>
</gene>
<dbReference type="EMBL" id="JBBPBM010000078">
    <property type="protein sequence ID" value="KAK8511604.1"/>
    <property type="molecule type" value="Genomic_DNA"/>
</dbReference>
<name>A0ABR2BWV1_9ROSI</name>
<comment type="caution">
    <text evidence="1">The sequence shown here is derived from an EMBL/GenBank/DDBJ whole genome shotgun (WGS) entry which is preliminary data.</text>
</comment>
<organism evidence="1 2">
    <name type="scientific">Hibiscus sabdariffa</name>
    <name type="common">roselle</name>
    <dbReference type="NCBI Taxonomy" id="183260"/>
    <lineage>
        <taxon>Eukaryota</taxon>
        <taxon>Viridiplantae</taxon>
        <taxon>Streptophyta</taxon>
        <taxon>Embryophyta</taxon>
        <taxon>Tracheophyta</taxon>
        <taxon>Spermatophyta</taxon>
        <taxon>Magnoliopsida</taxon>
        <taxon>eudicotyledons</taxon>
        <taxon>Gunneridae</taxon>
        <taxon>Pentapetalae</taxon>
        <taxon>rosids</taxon>
        <taxon>malvids</taxon>
        <taxon>Malvales</taxon>
        <taxon>Malvaceae</taxon>
        <taxon>Malvoideae</taxon>
        <taxon>Hibiscus</taxon>
    </lineage>
</organism>
<accession>A0ABR2BWV1</accession>
<proteinExistence type="predicted"/>
<reference evidence="1 2" key="1">
    <citation type="journal article" date="2024" name="G3 (Bethesda)">
        <title>Genome assembly of Hibiscus sabdariffa L. provides insights into metabolisms of medicinal natural products.</title>
        <authorList>
            <person name="Kim T."/>
        </authorList>
    </citation>
    <scope>NUCLEOTIDE SEQUENCE [LARGE SCALE GENOMIC DNA]</scope>
    <source>
        <strain evidence="1">TK-2024</strain>
        <tissue evidence="1">Old leaves</tissue>
    </source>
</reference>
<keyword evidence="2" id="KW-1185">Reference proteome</keyword>
<evidence type="ECO:0000313" key="1">
    <source>
        <dbReference type="EMBL" id="KAK8511604.1"/>
    </source>
</evidence>
<dbReference type="Proteomes" id="UP001472677">
    <property type="component" value="Unassembled WGS sequence"/>
</dbReference>